<dbReference type="AlphaFoldDB" id="A0A073IV82"/>
<dbReference type="PANTHER" id="PTHR43767">
    <property type="entry name" value="LONG-CHAIN-FATTY-ACID--COA LIGASE"/>
    <property type="match status" value="1"/>
</dbReference>
<dbReference type="Gene3D" id="3.40.50.12780">
    <property type="entry name" value="N-terminal domain of ligase-like"/>
    <property type="match status" value="1"/>
</dbReference>
<dbReference type="PANTHER" id="PTHR43767:SF1">
    <property type="entry name" value="NONRIBOSOMAL PEPTIDE SYNTHASE PES1 (EUROFUNG)-RELATED"/>
    <property type="match status" value="1"/>
</dbReference>
<dbReference type="eggNOG" id="COG0318">
    <property type="taxonomic scope" value="Bacteria"/>
</dbReference>
<gene>
    <name evidence="3" type="ORF">EH55_01465</name>
</gene>
<dbReference type="GeneID" id="90982356"/>
<feature type="domain" description="AMP-binding enzyme C-terminal" evidence="2">
    <location>
        <begin position="413"/>
        <end position="488"/>
    </location>
</feature>
<dbReference type="InterPro" id="IPR042099">
    <property type="entry name" value="ANL_N_sf"/>
</dbReference>
<dbReference type="SUPFAM" id="SSF56801">
    <property type="entry name" value="Acetyl-CoA synthetase-like"/>
    <property type="match status" value="1"/>
</dbReference>
<sequence length="503" mass="55055">MITTKFRSERLEDAVADAWRGREKSPCFWWQGEWWSAERLLALADDCEAKLKGAGFGRGQRVAVLLPNSPMVHALSIACWRLGGAVAPLNARTGVANLINTIKMLDVNAVVLTEESCKKADGFPIDFPLVATTLEGPLPSWQGRMGKPEDEKTAVIFSTSGTSGLPKAVICLHSNIIGNLTPISDHIPGLVKEESVFLNVLPNFHTFGCIIAGILPLIAGMKQAIVPNFVPVDNTVAAIKGAGVNKIIAVPTIMSFLLGALAKKGERLRGIEHVVTGGDRLNIQLDKRCKEYLGVGIIEGYGLTECSPVVAANRTEDTRKLGTVGLPFAGYEVQIRDRENKLIGLHDEGVLWVKGPSVVPGYFRDEVNTKDRFRGEWFNTGDVVRIDDDGYIKIVDRATDIIIVSGFNVYPQEVEAVLCSHPAVHAAVAVGEKNNVAGELVKAFIILNEGAEATPKELMEYCKERLAHYKVPRKIGFVTEYPLSPTGKILRRELRKMKIEKQQ</sequence>
<dbReference type="InterPro" id="IPR025110">
    <property type="entry name" value="AMP-bd_C"/>
</dbReference>
<dbReference type="Gene3D" id="3.30.300.30">
    <property type="match status" value="1"/>
</dbReference>
<evidence type="ECO:0000313" key="3">
    <source>
        <dbReference type="EMBL" id="KEJ93470.1"/>
    </source>
</evidence>
<dbReference type="Pfam" id="PF00501">
    <property type="entry name" value="AMP-binding"/>
    <property type="match status" value="1"/>
</dbReference>
<dbReference type="RefSeq" id="WP_037973936.1">
    <property type="nucleotide sequence ID" value="NZ_JMKI01000002.1"/>
</dbReference>
<feature type="domain" description="AMP-dependent synthetase/ligase" evidence="1">
    <location>
        <begin position="19"/>
        <end position="363"/>
    </location>
</feature>
<dbReference type="Proteomes" id="UP000027665">
    <property type="component" value="Unassembled WGS sequence"/>
</dbReference>
<dbReference type="GO" id="GO:0016878">
    <property type="term" value="F:acid-thiol ligase activity"/>
    <property type="evidence" value="ECO:0007669"/>
    <property type="project" value="UniProtKB-ARBA"/>
</dbReference>
<accession>A0A073IV82</accession>
<dbReference type="STRING" id="2754.EH55_01465"/>
<reference evidence="3 4" key="1">
    <citation type="submission" date="2014-04" db="EMBL/GenBank/DDBJ databases">
        <title>Draft Genome Sequence of Synergistes jonesii.</title>
        <authorList>
            <person name="Coil D.A."/>
            <person name="Eisen J.A."/>
            <person name="Holland-Moritz H.E."/>
        </authorList>
    </citation>
    <scope>NUCLEOTIDE SEQUENCE [LARGE SCALE GENOMIC DNA]</scope>
    <source>
        <strain evidence="3 4">78-1</strain>
    </source>
</reference>
<dbReference type="InterPro" id="IPR000873">
    <property type="entry name" value="AMP-dep_synth/lig_dom"/>
</dbReference>
<dbReference type="InterPro" id="IPR045851">
    <property type="entry name" value="AMP-bd_C_sf"/>
</dbReference>
<evidence type="ECO:0000259" key="2">
    <source>
        <dbReference type="Pfam" id="PF13193"/>
    </source>
</evidence>
<comment type="caution">
    <text evidence="3">The sequence shown here is derived from an EMBL/GenBank/DDBJ whole genome shotgun (WGS) entry which is preliminary data.</text>
</comment>
<proteinExistence type="predicted"/>
<evidence type="ECO:0000313" key="4">
    <source>
        <dbReference type="Proteomes" id="UP000027665"/>
    </source>
</evidence>
<dbReference type="PATRIC" id="fig|2754.20.peg.251"/>
<dbReference type="Pfam" id="PF13193">
    <property type="entry name" value="AMP-binding_C"/>
    <property type="match status" value="1"/>
</dbReference>
<organism evidence="3 4">
    <name type="scientific">Synergistes jonesii</name>
    <dbReference type="NCBI Taxonomy" id="2754"/>
    <lineage>
        <taxon>Bacteria</taxon>
        <taxon>Thermotogati</taxon>
        <taxon>Synergistota</taxon>
        <taxon>Synergistia</taxon>
        <taxon>Synergistales</taxon>
        <taxon>Synergistaceae</taxon>
        <taxon>Synergistes</taxon>
    </lineage>
</organism>
<keyword evidence="4" id="KW-1185">Reference proteome</keyword>
<name>A0A073IV82_9BACT</name>
<dbReference type="EMBL" id="JMKI01000002">
    <property type="protein sequence ID" value="KEJ93470.1"/>
    <property type="molecule type" value="Genomic_DNA"/>
</dbReference>
<dbReference type="InterPro" id="IPR050237">
    <property type="entry name" value="ATP-dep_AMP-bd_enzyme"/>
</dbReference>
<protein>
    <submittedName>
        <fullName evidence="3">AMP-dependent synthetase</fullName>
    </submittedName>
</protein>
<evidence type="ECO:0000259" key="1">
    <source>
        <dbReference type="Pfam" id="PF00501"/>
    </source>
</evidence>